<evidence type="ECO:0000313" key="2">
    <source>
        <dbReference type="EMBL" id="KGN93053.1"/>
    </source>
</evidence>
<name>A0AB34PG74_9PORP</name>
<keyword evidence="1" id="KW-0812">Transmembrane</keyword>
<proteinExistence type="predicted"/>
<keyword evidence="1" id="KW-1133">Transmembrane helix</keyword>
<gene>
    <name evidence="2" type="ORF">HQ38_09820</name>
</gene>
<accession>A0AB34PG74</accession>
<dbReference type="EMBL" id="JQJC01000030">
    <property type="protein sequence ID" value="KGN93053.1"/>
    <property type="molecule type" value="Genomic_DNA"/>
</dbReference>
<organism evidence="2 3">
    <name type="scientific">Porphyromonas crevioricanis</name>
    <dbReference type="NCBI Taxonomy" id="393921"/>
    <lineage>
        <taxon>Bacteria</taxon>
        <taxon>Pseudomonadati</taxon>
        <taxon>Bacteroidota</taxon>
        <taxon>Bacteroidia</taxon>
        <taxon>Bacteroidales</taxon>
        <taxon>Porphyromonadaceae</taxon>
        <taxon>Porphyromonas</taxon>
    </lineage>
</organism>
<dbReference type="Proteomes" id="UP000030136">
    <property type="component" value="Unassembled WGS sequence"/>
</dbReference>
<dbReference type="AlphaFoldDB" id="A0AB34PG74"/>
<keyword evidence="1" id="KW-0472">Membrane</keyword>
<feature type="transmembrane region" description="Helical" evidence="1">
    <location>
        <begin position="106"/>
        <end position="126"/>
    </location>
</feature>
<sequence>MALFQSFYRPRKPRSFNHKPIYWDPKKEELEKRIARIRSEMIERGELPAEGVDEQAKPLAEQDAPRTLSDVERRIRGSFVQGTSHLRSQRERGENASTRLQKVIKLLLLMIVAAAVVVALRQFNIFI</sequence>
<comment type="caution">
    <text evidence="2">The sequence shown here is derived from an EMBL/GenBank/DDBJ whole genome shotgun (WGS) entry which is preliminary data.</text>
</comment>
<evidence type="ECO:0000256" key="1">
    <source>
        <dbReference type="SAM" id="Phobius"/>
    </source>
</evidence>
<evidence type="ECO:0000313" key="3">
    <source>
        <dbReference type="Proteomes" id="UP000030136"/>
    </source>
</evidence>
<protein>
    <submittedName>
        <fullName evidence="2">Uncharacterized protein</fullName>
    </submittedName>
</protein>
<reference evidence="2 3" key="1">
    <citation type="submission" date="2014-08" db="EMBL/GenBank/DDBJ databases">
        <title>Porphyromonas crevioricanis strain:COT-253_OH1447 Genome sequencing.</title>
        <authorList>
            <person name="Wallis C."/>
            <person name="Deusch O."/>
            <person name="O'Flynn C."/>
            <person name="Davis I."/>
            <person name="Jospin G."/>
            <person name="Darling A.E."/>
            <person name="Coil D.A."/>
            <person name="Alexiev A."/>
            <person name="Horsfall A."/>
            <person name="Kirkwood N."/>
            <person name="Harris S."/>
            <person name="Eisen J.A."/>
        </authorList>
    </citation>
    <scope>NUCLEOTIDE SEQUENCE [LARGE SCALE GENOMIC DNA]</scope>
    <source>
        <strain evidence="3">COT-253 OH1447</strain>
    </source>
</reference>